<reference evidence="2" key="2">
    <citation type="journal article" date="2015" name="Data Brief">
        <title>Shoot transcriptome of the giant reed, Arundo donax.</title>
        <authorList>
            <person name="Barrero R.A."/>
            <person name="Guerrero F.D."/>
            <person name="Moolhuijzen P."/>
            <person name="Goolsby J.A."/>
            <person name="Tidwell J."/>
            <person name="Bellgard S.E."/>
            <person name="Bellgard M.I."/>
        </authorList>
    </citation>
    <scope>NUCLEOTIDE SEQUENCE</scope>
    <source>
        <tissue evidence="2">Shoot tissue taken approximately 20 cm above the soil surface</tissue>
    </source>
</reference>
<dbReference type="EMBL" id="GBRH01243625">
    <property type="protein sequence ID" value="JAD54270.1"/>
    <property type="molecule type" value="Transcribed_RNA"/>
</dbReference>
<dbReference type="AlphaFoldDB" id="A0A0A9AZC6"/>
<accession>A0A0A9AZC6</accession>
<organism evidence="2">
    <name type="scientific">Arundo donax</name>
    <name type="common">Giant reed</name>
    <name type="synonym">Donax arundinaceus</name>
    <dbReference type="NCBI Taxonomy" id="35708"/>
    <lineage>
        <taxon>Eukaryota</taxon>
        <taxon>Viridiplantae</taxon>
        <taxon>Streptophyta</taxon>
        <taxon>Embryophyta</taxon>
        <taxon>Tracheophyta</taxon>
        <taxon>Spermatophyta</taxon>
        <taxon>Magnoliopsida</taxon>
        <taxon>Liliopsida</taxon>
        <taxon>Poales</taxon>
        <taxon>Poaceae</taxon>
        <taxon>PACMAD clade</taxon>
        <taxon>Arundinoideae</taxon>
        <taxon>Arundineae</taxon>
        <taxon>Arundo</taxon>
    </lineage>
</organism>
<sequence length="54" mass="5857">MDDDSLGGAWESGSFCFILSFAKIIFSMLVPSQNKVIQAVCDKLVVFLGCRAVV</sequence>
<feature type="transmembrane region" description="Helical" evidence="1">
    <location>
        <begin position="12"/>
        <end position="30"/>
    </location>
</feature>
<evidence type="ECO:0000313" key="2">
    <source>
        <dbReference type="EMBL" id="JAD54270.1"/>
    </source>
</evidence>
<keyword evidence="1" id="KW-0472">Membrane</keyword>
<proteinExistence type="predicted"/>
<evidence type="ECO:0000256" key="1">
    <source>
        <dbReference type="SAM" id="Phobius"/>
    </source>
</evidence>
<keyword evidence="1" id="KW-0812">Transmembrane</keyword>
<name>A0A0A9AZC6_ARUDO</name>
<keyword evidence="1" id="KW-1133">Transmembrane helix</keyword>
<protein>
    <submittedName>
        <fullName evidence="2">Uncharacterized protein</fullName>
    </submittedName>
</protein>
<reference evidence="2" key="1">
    <citation type="submission" date="2014-09" db="EMBL/GenBank/DDBJ databases">
        <authorList>
            <person name="Magalhaes I.L.F."/>
            <person name="Oliveira U."/>
            <person name="Santos F.R."/>
            <person name="Vidigal T.H.D.A."/>
            <person name="Brescovit A.D."/>
            <person name="Santos A.J."/>
        </authorList>
    </citation>
    <scope>NUCLEOTIDE SEQUENCE</scope>
    <source>
        <tissue evidence="2">Shoot tissue taken approximately 20 cm above the soil surface</tissue>
    </source>
</reference>